<sequence length="397" mass="44472">MIAGCTQAQASDIFDPNSPYMLGSFNGQRTALKDAGYDFSVGYTGEAAGVLDSDKTSKGSTKYADQTALNANLDLNKILGWKDTEAQVTITYRSGQNLTGSSDALKGQLSQVQEVYGRGQTWRLTNLWIKKQFFDQKLDVKIGRFGQAGEFNGANCDFQNLALCGGQIGNWAGDQWYNWPVSQWAIRAKYNFEPNLYMQVGVFEHNNENLRRSKGFNLSTDGSNGAIIPVELVWQPKLSQNNLPGEYRLGYSYSTVDRSTQNTKVERKQIVWVSMKQKLMDHLGDANRGLTLSASASFFNNDKNNPDDRQISDMQNMAFSYTGLFDAREKDEIAVGVGRIHRKLPGYDNEYNAEIYYGIHATNWLTVRPNVQYIHHVGALKDGNNAWVGGLKFMTVF</sequence>
<comment type="similarity">
    <text evidence="1 2">Belongs to the OprB family.</text>
</comment>
<evidence type="ECO:0000256" key="2">
    <source>
        <dbReference type="RuleBase" id="RU363072"/>
    </source>
</evidence>
<dbReference type="EMBL" id="FZLN01000001">
    <property type="protein sequence ID" value="SNQ29205.1"/>
    <property type="molecule type" value="Genomic_DNA"/>
</dbReference>
<dbReference type="AlphaFoldDB" id="A0A217EFC6"/>
<dbReference type="PANTHER" id="PTHR37944">
    <property type="entry name" value="PORIN B"/>
    <property type="match status" value="1"/>
</dbReference>
<dbReference type="Proteomes" id="UP000243463">
    <property type="component" value="Unassembled WGS sequence"/>
</dbReference>
<dbReference type="GO" id="GO:0008643">
    <property type="term" value="P:carbohydrate transport"/>
    <property type="evidence" value="ECO:0007669"/>
    <property type="project" value="InterPro"/>
</dbReference>
<dbReference type="GO" id="GO:0016020">
    <property type="term" value="C:membrane"/>
    <property type="evidence" value="ECO:0007669"/>
    <property type="project" value="InterPro"/>
</dbReference>
<dbReference type="InterPro" id="IPR007049">
    <property type="entry name" value="Carb-sel_porin_OprB"/>
</dbReference>
<gene>
    <name evidence="3" type="ORF">SAMN05444584_1152</name>
</gene>
<dbReference type="InterPro" id="IPR052932">
    <property type="entry name" value="OprB_Porin"/>
</dbReference>
<dbReference type="Gene3D" id="2.40.160.180">
    <property type="entry name" value="Carbohydrate-selective porin OprB"/>
    <property type="match status" value="1"/>
</dbReference>
<dbReference type="OrthoDB" id="545475at2"/>
<evidence type="ECO:0000313" key="4">
    <source>
        <dbReference type="Proteomes" id="UP000243463"/>
    </source>
</evidence>
<name>A0A217EFC6_9GAMM</name>
<protein>
    <submittedName>
        <fullName evidence="3">Porin, OprB family</fullName>
    </submittedName>
</protein>
<accession>A0A217EFC6</accession>
<organism evidence="3 4">
    <name type="scientific">Acinetobacter apis</name>
    <dbReference type="NCBI Taxonomy" id="1229165"/>
    <lineage>
        <taxon>Bacteria</taxon>
        <taxon>Pseudomonadati</taxon>
        <taxon>Pseudomonadota</taxon>
        <taxon>Gammaproteobacteria</taxon>
        <taxon>Moraxellales</taxon>
        <taxon>Moraxellaceae</taxon>
        <taxon>Acinetobacter</taxon>
    </lineage>
</organism>
<dbReference type="Pfam" id="PF04966">
    <property type="entry name" value="OprB"/>
    <property type="match status" value="1"/>
</dbReference>
<evidence type="ECO:0000313" key="3">
    <source>
        <dbReference type="EMBL" id="SNQ29205.1"/>
    </source>
</evidence>
<keyword evidence="4" id="KW-1185">Reference proteome</keyword>
<reference evidence="4" key="1">
    <citation type="submission" date="2017-06" db="EMBL/GenBank/DDBJ databases">
        <authorList>
            <person name="Varghese N."/>
            <person name="Submissions S."/>
        </authorList>
    </citation>
    <scope>NUCLEOTIDE SEQUENCE [LARGE SCALE GENOMIC DNA]</scope>
    <source>
        <strain evidence="4">ANC 5114</strain>
    </source>
</reference>
<dbReference type="RefSeq" id="WP_088823407.1">
    <property type="nucleotide sequence ID" value="NZ_FZLN01000001.1"/>
</dbReference>
<evidence type="ECO:0000256" key="1">
    <source>
        <dbReference type="ARBA" id="ARBA00008769"/>
    </source>
</evidence>
<dbReference type="GO" id="GO:0015288">
    <property type="term" value="F:porin activity"/>
    <property type="evidence" value="ECO:0007669"/>
    <property type="project" value="InterPro"/>
</dbReference>
<dbReference type="InterPro" id="IPR038673">
    <property type="entry name" value="OprB_sf"/>
</dbReference>
<proteinExistence type="inferred from homology"/>
<dbReference type="PANTHER" id="PTHR37944:SF1">
    <property type="entry name" value="PORIN B"/>
    <property type="match status" value="1"/>
</dbReference>